<proteinExistence type="predicted"/>
<dbReference type="CDD" id="cd14947">
    <property type="entry name" value="NBR1_like"/>
    <property type="match status" value="1"/>
</dbReference>
<dbReference type="AlphaFoldDB" id="A0A6A4PMX7"/>
<dbReference type="Pfam" id="PF24932">
    <property type="entry name" value="UBA_NBR1_C"/>
    <property type="match status" value="2"/>
</dbReference>
<evidence type="ECO:0000313" key="10">
    <source>
        <dbReference type="Proteomes" id="UP000447434"/>
    </source>
</evidence>
<evidence type="ECO:0000259" key="8">
    <source>
        <dbReference type="PROSITE" id="PS51745"/>
    </source>
</evidence>
<dbReference type="SUPFAM" id="SSF57850">
    <property type="entry name" value="RING/U-box"/>
    <property type="match status" value="1"/>
</dbReference>
<dbReference type="Proteomes" id="UP000447434">
    <property type="component" value="Chromosome 12"/>
</dbReference>
<dbReference type="InterPro" id="IPR053793">
    <property type="entry name" value="PB1-like"/>
</dbReference>
<evidence type="ECO:0000259" key="7">
    <source>
        <dbReference type="PROSITE" id="PS50135"/>
    </source>
</evidence>
<evidence type="ECO:0000256" key="1">
    <source>
        <dbReference type="ARBA" id="ARBA00011726"/>
    </source>
</evidence>
<gene>
    <name evidence="9" type="ORF">Lalb_Chr12g0201891</name>
</gene>
<dbReference type="GO" id="GO:0008270">
    <property type="term" value="F:zinc ion binding"/>
    <property type="evidence" value="ECO:0007669"/>
    <property type="project" value="UniProtKB-KW"/>
</dbReference>
<dbReference type="Gene3D" id="1.10.8.10">
    <property type="entry name" value="DNA helicase RuvA subunit, C-terminal domain"/>
    <property type="match status" value="2"/>
</dbReference>
<dbReference type="Pfam" id="PF00564">
    <property type="entry name" value="PB1"/>
    <property type="match status" value="1"/>
</dbReference>
<feature type="compositionally biased region" description="Basic and acidic residues" evidence="6">
    <location>
        <begin position="171"/>
        <end position="182"/>
    </location>
</feature>
<organism evidence="9 10">
    <name type="scientific">Lupinus albus</name>
    <name type="common">White lupine</name>
    <name type="synonym">Lupinus termis</name>
    <dbReference type="NCBI Taxonomy" id="3870"/>
    <lineage>
        <taxon>Eukaryota</taxon>
        <taxon>Viridiplantae</taxon>
        <taxon>Streptophyta</taxon>
        <taxon>Embryophyta</taxon>
        <taxon>Tracheophyta</taxon>
        <taxon>Spermatophyta</taxon>
        <taxon>Magnoliopsida</taxon>
        <taxon>eudicotyledons</taxon>
        <taxon>Gunneridae</taxon>
        <taxon>Pentapetalae</taxon>
        <taxon>rosids</taxon>
        <taxon>fabids</taxon>
        <taxon>Fabales</taxon>
        <taxon>Fabaceae</taxon>
        <taxon>Papilionoideae</taxon>
        <taxon>50 kb inversion clade</taxon>
        <taxon>genistoids sensu lato</taxon>
        <taxon>core genistoids</taxon>
        <taxon>Genisteae</taxon>
        <taxon>Lupinus</taxon>
    </lineage>
</organism>
<sequence length="924" mass="99666">MESTLVIKVQYGDTLRRFNARVNENNQLDLNMVGLKAKICSLLNFNAYSNLMLRYIDEDGDLVTLVDDDDLNDMMMQRLLFLRISVDMSNDSGGKSSAISNGNVAIADVLKSVQEPLNIALSSLCLVSKALSSASPVSANLDDTISKVRKPIPNSHLQPDVAAVPSSKNGAPEEHAISETKGPKSTYVNQPHITSSPSSKNCVPNDPARVPQPVNGYSLSARRSRAVAKFVSRMRKHVQNSPYQWLDVWGGVPEEHVRPGERGPQSTYVDPASYGSQPMEAGNLIRGAMERVTPFDLNVSLSDPYSSQSANVNIIPLSSAVSGVNGKKDKAPTNDSFDHKGKICGSHNDKISGTSSTSAAPNNCPTRTSSSSCTKTPIYTGDTALPPLGNFRAQPFKKSDGRVMALRSMIHKGICCDGCGACPIMGPRFKSKVKENYDLCSICFKAMGNVTDYSRIDRHHPGCNPTLPHTLNVARPKLDSRFIMDVTVIDGSMMAPSTAFTKIWRIGNNGTLVWPKGTQLVWIGGDNFSDSHSVDLEVPEEGVPVDKELDIEVKFIAPMLPGIYISYWGMASPSGQKFGQHVWVRIQVVASLKVSFYDSHHVWNLDILRDVSSLKGARIIDFNVQPTENDAFQPHVPNAPTVPVSKMIENQQMQELVNNYIKTISAAAFSPVPSAPATSFAMVDNQFRQKMDNYSNDVAVTATSAAAAAPATYAAAAAPATYAAAAATPATYAAVASAPATYAAAAPATSMETVDNQLMLDVINEIMLIKKSKAATSSVASDPSASAAASLPATSIAPSSVSYPVIYLSETTPDVPSNQQSAAVGAPSSSLLVDGNNSIEEPLLKELEEMGFKQIDLNSDIPRLNEYNMERSLDNLCGVSEWDPILKELHEMGFLNTEMNKKLHMKNNGNINLIVMDLLNGEQA</sequence>
<dbReference type="InterPro" id="IPR043145">
    <property type="entry name" value="Znf_ZZ_sf"/>
</dbReference>
<dbReference type="PANTHER" id="PTHR20930">
    <property type="entry name" value="OVARIAN CARCINOMA ANTIGEN CA125-RELATED"/>
    <property type="match status" value="1"/>
</dbReference>
<evidence type="ECO:0000256" key="4">
    <source>
        <dbReference type="ARBA" id="ARBA00022833"/>
    </source>
</evidence>
<comment type="caution">
    <text evidence="9">The sequence shown here is derived from an EMBL/GenBank/DDBJ whole genome shotgun (WGS) entry which is preliminary data.</text>
</comment>
<name>A0A6A4PMX7_LUPAL</name>
<dbReference type="InterPro" id="IPR000433">
    <property type="entry name" value="Znf_ZZ"/>
</dbReference>
<feature type="domain" description="PB1" evidence="8">
    <location>
        <begin position="4"/>
        <end position="84"/>
    </location>
</feature>
<dbReference type="CDD" id="cd14319">
    <property type="entry name" value="UBA_NBR1"/>
    <property type="match status" value="1"/>
</dbReference>
<dbReference type="Gene3D" id="3.30.60.90">
    <property type="match status" value="1"/>
</dbReference>
<dbReference type="InterPro" id="IPR009060">
    <property type="entry name" value="UBA-like_sf"/>
</dbReference>
<keyword evidence="3 5" id="KW-0863">Zinc-finger</keyword>
<evidence type="ECO:0000256" key="5">
    <source>
        <dbReference type="PROSITE-ProRule" id="PRU00228"/>
    </source>
</evidence>
<dbReference type="Pfam" id="PF16158">
    <property type="entry name" value="N_BRCA1_IG"/>
    <property type="match status" value="1"/>
</dbReference>
<evidence type="ECO:0000256" key="2">
    <source>
        <dbReference type="ARBA" id="ARBA00022723"/>
    </source>
</evidence>
<dbReference type="Gene3D" id="3.10.20.90">
    <property type="entry name" value="Phosphatidylinositol 3-kinase Catalytic Subunit, Chain A, domain 1"/>
    <property type="match status" value="1"/>
</dbReference>
<feature type="compositionally biased region" description="Polar residues" evidence="6">
    <location>
        <begin position="186"/>
        <end position="202"/>
    </location>
</feature>
<dbReference type="SUPFAM" id="SSF46934">
    <property type="entry name" value="UBA-like"/>
    <property type="match status" value="1"/>
</dbReference>
<dbReference type="InterPro" id="IPR032350">
    <property type="entry name" value="Nbr1_FW"/>
</dbReference>
<protein>
    <submittedName>
        <fullName evidence="9">Putative PB1 domain, Zinc finger, ZZ-type, Next to BRCA1, central domain-containing protein</fullName>
    </submittedName>
</protein>
<dbReference type="EMBL" id="WOCE01000012">
    <property type="protein sequence ID" value="KAE9602654.1"/>
    <property type="molecule type" value="Genomic_DNA"/>
</dbReference>
<comment type="subunit">
    <text evidence="1">Homodimers and heterodimers.</text>
</comment>
<evidence type="ECO:0000256" key="3">
    <source>
        <dbReference type="ARBA" id="ARBA00022771"/>
    </source>
</evidence>
<dbReference type="SMART" id="SM00666">
    <property type="entry name" value="PB1"/>
    <property type="match status" value="1"/>
</dbReference>
<keyword evidence="4" id="KW-0862">Zinc</keyword>
<feature type="region of interest" description="Disordered" evidence="6">
    <location>
        <begin position="323"/>
        <end position="342"/>
    </location>
</feature>
<dbReference type="Pfam" id="PF00569">
    <property type="entry name" value="ZZ"/>
    <property type="match status" value="1"/>
</dbReference>
<feature type="region of interest" description="Disordered" evidence="6">
    <location>
        <begin position="348"/>
        <end position="371"/>
    </location>
</feature>
<dbReference type="SMART" id="SM00291">
    <property type="entry name" value="ZnF_ZZ"/>
    <property type="match status" value="1"/>
</dbReference>
<dbReference type="InterPro" id="IPR056893">
    <property type="entry name" value="UBA_Nbr1_C"/>
</dbReference>
<feature type="domain" description="ZZ-type" evidence="7">
    <location>
        <begin position="411"/>
        <end position="461"/>
    </location>
</feature>
<accession>A0A6A4PMX7</accession>
<dbReference type="PANTHER" id="PTHR20930:SF0">
    <property type="entry name" value="PROTEIN ILRUN"/>
    <property type="match status" value="1"/>
</dbReference>
<dbReference type="SUPFAM" id="SSF54277">
    <property type="entry name" value="CAD &amp; PB1 domains"/>
    <property type="match status" value="1"/>
</dbReference>
<dbReference type="InterPro" id="IPR013783">
    <property type="entry name" value="Ig-like_fold"/>
</dbReference>
<keyword evidence="2" id="KW-0479">Metal-binding</keyword>
<feature type="compositionally biased region" description="Basic and acidic residues" evidence="6">
    <location>
        <begin position="326"/>
        <end position="341"/>
    </location>
</feature>
<dbReference type="PROSITE" id="PS50135">
    <property type="entry name" value="ZF_ZZ_2"/>
    <property type="match status" value="1"/>
</dbReference>
<evidence type="ECO:0000256" key="6">
    <source>
        <dbReference type="SAM" id="MobiDB-lite"/>
    </source>
</evidence>
<feature type="region of interest" description="Disordered" evidence="6">
    <location>
        <begin position="151"/>
        <end position="206"/>
    </location>
</feature>
<dbReference type="InterPro" id="IPR000270">
    <property type="entry name" value="PB1_dom"/>
</dbReference>
<dbReference type="Gene3D" id="2.60.40.10">
    <property type="entry name" value="Immunoglobulins"/>
    <property type="match status" value="1"/>
</dbReference>
<evidence type="ECO:0000313" key="9">
    <source>
        <dbReference type="EMBL" id="KAE9602654.1"/>
    </source>
</evidence>
<dbReference type="OrthoDB" id="661148at2759"/>
<keyword evidence="10" id="KW-1185">Reference proteome</keyword>
<feature type="compositionally biased region" description="Polar residues" evidence="6">
    <location>
        <begin position="351"/>
        <end position="371"/>
    </location>
</feature>
<dbReference type="PROSITE" id="PS51745">
    <property type="entry name" value="PB1"/>
    <property type="match status" value="1"/>
</dbReference>
<reference evidence="10" key="1">
    <citation type="journal article" date="2020" name="Nat. Commun.">
        <title>Genome sequence of the cluster root forming white lupin.</title>
        <authorList>
            <person name="Hufnagel B."/>
            <person name="Marques A."/>
            <person name="Soriano A."/>
            <person name="Marques L."/>
            <person name="Divol F."/>
            <person name="Doumas P."/>
            <person name="Sallet E."/>
            <person name="Mancinotti D."/>
            <person name="Carrere S."/>
            <person name="Marande W."/>
            <person name="Arribat S."/>
            <person name="Keller J."/>
            <person name="Huneau C."/>
            <person name="Blein T."/>
            <person name="Aime D."/>
            <person name="Laguerre M."/>
            <person name="Taylor J."/>
            <person name="Schubert V."/>
            <person name="Nelson M."/>
            <person name="Geu-Flores F."/>
            <person name="Crespi M."/>
            <person name="Gallardo-Guerrero K."/>
            <person name="Delaux P.-M."/>
            <person name="Salse J."/>
            <person name="Berges H."/>
            <person name="Guyot R."/>
            <person name="Gouzy J."/>
            <person name="Peret B."/>
        </authorList>
    </citation>
    <scope>NUCLEOTIDE SEQUENCE [LARGE SCALE GENOMIC DNA]</scope>
    <source>
        <strain evidence="10">cv. Amiga</strain>
    </source>
</reference>